<dbReference type="Proteomes" id="UP000006174">
    <property type="component" value="Unassembled WGS sequence"/>
</dbReference>
<organism evidence="2 3">
    <name type="scientific">Ustilago hordei</name>
    <name type="common">Barley covered smut fungus</name>
    <dbReference type="NCBI Taxonomy" id="120017"/>
    <lineage>
        <taxon>Eukaryota</taxon>
        <taxon>Fungi</taxon>
        <taxon>Dikarya</taxon>
        <taxon>Basidiomycota</taxon>
        <taxon>Ustilaginomycotina</taxon>
        <taxon>Ustilaginomycetes</taxon>
        <taxon>Ustilaginales</taxon>
        <taxon>Ustilaginaceae</taxon>
        <taxon>Ustilago</taxon>
    </lineage>
</organism>
<keyword evidence="3" id="KW-1185">Reference proteome</keyword>
<feature type="compositionally biased region" description="Polar residues" evidence="1">
    <location>
        <begin position="88"/>
        <end position="107"/>
    </location>
</feature>
<feature type="compositionally biased region" description="Low complexity" evidence="1">
    <location>
        <begin position="118"/>
        <end position="133"/>
    </location>
</feature>
<comment type="caution">
    <text evidence="2">The sequence shown here is derived from an EMBL/GenBank/DDBJ whole genome shotgun (WGS) entry which is preliminary data.</text>
</comment>
<sequence length="216" mass="23983">MEGQKDVSGGEVEDEGPADWMAKAKNRRDQAHKSKSWRQRGDGEIRAATATATATVKRRKSWNRGRLLTERQAGRQQQHTPEQDRQGRSSSGDANKQPTSTHTSENDPPTLHRRARATSPSSTQDHSSSSSTPSICLHTTHWLAIKQEHKVKRLAMSAILLACLSVTGSAARMIHRAELFCDVKATDKDVCSRNLASAEEAEGEREHFRKFRASMA</sequence>
<accession>I2FW88</accession>
<dbReference type="EMBL" id="CAGI01000161">
    <property type="protein sequence ID" value="CCF51181.1"/>
    <property type="molecule type" value="Genomic_DNA"/>
</dbReference>
<dbReference type="AlphaFoldDB" id="I2FW88"/>
<reference evidence="2 3" key="1">
    <citation type="journal article" date="2012" name="Plant Cell">
        <title>Genome comparison of barley and maize smut fungi reveals targeted loss of RNA silencing components and species-specific presence of transposable elements.</title>
        <authorList>
            <person name="Laurie J.D."/>
            <person name="Ali S."/>
            <person name="Linning R."/>
            <person name="Mannhaupt G."/>
            <person name="Wong P."/>
            <person name="Gueldener U."/>
            <person name="Muensterkoetter M."/>
            <person name="Moore R."/>
            <person name="Kahmann R."/>
            <person name="Bakkeren G."/>
            <person name="Schirawski J."/>
        </authorList>
    </citation>
    <scope>NUCLEOTIDE SEQUENCE [LARGE SCALE GENOMIC DNA]</scope>
    <source>
        <strain evidence="3">Uh4875-4</strain>
    </source>
</reference>
<evidence type="ECO:0000256" key="1">
    <source>
        <dbReference type="SAM" id="MobiDB-lite"/>
    </source>
</evidence>
<evidence type="ECO:0000313" key="3">
    <source>
        <dbReference type="Proteomes" id="UP000006174"/>
    </source>
</evidence>
<dbReference type="HOGENOM" id="CLU_1278469_0_0_1"/>
<evidence type="ECO:0000313" key="2">
    <source>
        <dbReference type="EMBL" id="CCF51181.1"/>
    </source>
</evidence>
<feature type="region of interest" description="Disordered" evidence="1">
    <location>
        <begin position="1"/>
        <end position="133"/>
    </location>
</feature>
<name>I2FW88_USTHO</name>
<gene>
    <name evidence="2" type="ORF">UHOR_01063</name>
</gene>
<proteinExistence type="predicted"/>
<protein>
    <submittedName>
        <fullName evidence="2">Uncharacterized protein</fullName>
    </submittedName>
</protein>